<protein>
    <submittedName>
        <fullName evidence="1">Uncharacterized protein</fullName>
    </submittedName>
</protein>
<gene>
    <name evidence="1" type="ORF">AKO1_014134</name>
</gene>
<proteinExistence type="predicted"/>
<dbReference type="EMBL" id="JAOPGA020000901">
    <property type="protein sequence ID" value="KAL0482861.1"/>
    <property type="molecule type" value="Genomic_DNA"/>
</dbReference>
<dbReference type="AlphaFoldDB" id="A0AAW2YZD2"/>
<evidence type="ECO:0000313" key="1">
    <source>
        <dbReference type="EMBL" id="KAL0482861.1"/>
    </source>
</evidence>
<sequence>MITRRVPFITRYYHVSLRPRHSDDEGDRYAMPKLKAKKGDHVSRLPPILPPTDPRKYMPKDIPAPNNDNTIFSNDHKQVEISEDQQIELDEYLKRLTDLRSAFDPSDPRRLEEAEKILTEMDSKLLPRNPQIIHALQLLNVHREETKEEIYHRTSKPSDKKQSDPDFFTPLIEKQQVKTNRLSQEQIDEIFKSRGTTRQKYKEHLRKVEDEYQKQQQIEKEVH</sequence>
<accession>A0AAW2YZD2</accession>
<comment type="caution">
    <text evidence="1">The sequence shown here is derived from an EMBL/GenBank/DDBJ whole genome shotgun (WGS) entry which is preliminary data.</text>
</comment>
<evidence type="ECO:0000313" key="2">
    <source>
        <dbReference type="Proteomes" id="UP001431209"/>
    </source>
</evidence>
<keyword evidence="2" id="KW-1185">Reference proteome</keyword>
<organism evidence="1 2">
    <name type="scientific">Acrasis kona</name>
    <dbReference type="NCBI Taxonomy" id="1008807"/>
    <lineage>
        <taxon>Eukaryota</taxon>
        <taxon>Discoba</taxon>
        <taxon>Heterolobosea</taxon>
        <taxon>Tetramitia</taxon>
        <taxon>Eutetramitia</taxon>
        <taxon>Acrasidae</taxon>
        <taxon>Acrasis</taxon>
    </lineage>
</organism>
<reference evidence="1 2" key="1">
    <citation type="submission" date="2024-03" db="EMBL/GenBank/DDBJ databases">
        <title>The Acrasis kona genome and developmental transcriptomes reveal deep origins of eukaryotic multicellular pathways.</title>
        <authorList>
            <person name="Sheikh S."/>
            <person name="Fu C.-J."/>
            <person name="Brown M.W."/>
            <person name="Baldauf S.L."/>
        </authorList>
    </citation>
    <scope>NUCLEOTIDE SEQUENCE [LARGE SCALE GENOMIC DNA]</scope>
    <source>
        <strain evidence="1 2">ATCC MYA-3509</strain>
    </source>
</reference>
<name>A0AAW2YZD2_9EUKA</name>
<dbReference type="Proteomes" id="UP001431209">
    <property type="component" value="Unassembled WGS sequence"/>
</dbReference>